<dbReference type="InterPro" id="IPR003593">
    <property type="entry name" value="AAA+_ATPase"/>
</dbReference>
<feature type="domain" description="ABC transporter" evidence="5">
    <location>
        <begin position="2"/>
        <end position="239"/>
    </location>
</feature>
<evidence type="ECO:0000256" key="1">
    <source>
        <dbReference type="ARBA" id="ARBA00022448"/>
    </source>
</evidence>
<name>A0ABW0U6B3_9BACI</name>
<dbReference type="EMBL" id="JBHSPF010000045">
    <property type="protein sequence ID" value="MFC5628987.1"/>
    <property type="molecule type" value="Genomic_DNA"/>
</dbReference>
<organism evidence="6 7">
    <name type="scientific">Aliibacillus thermotolerans</name>
    <dbReference type="NCBI Taxonomy" id="1834418"/>
    <lineage>
        <taxon>Bacteria</taxon>
        <taxon>Bacillati</taxon>
        <taxon>Bacillota</taxon>
        <taxon>Bacilli</taxon>
        <taxon>Bacillales</taxon>
        <taxon>Bacillaceae</taxon>
        <taxon>Aliibacillus</taxon>
    </lineage>
</organism>
<dbReference type="PANTHER" id="PTHR42794">
    <property type="entry name" value="HEMIN IMPORT ATP-BINDING PROTEIN HMUV"/>
    <property type="match status" value="1"/>
</dbReference>
<gene>
    <name evidence="6" type="ORF">ACFPTR_08890</name>
</gene>
<dbReference type="Gene3D" id="3.40.50.300">
    <property type="entry name" value="P-loop containing nucleotide triphosphate hydrolases"/>
    <property type="match status" value="1"/>
</dbReference>
<keyword evidence="4" id="KW-1278">Translocase</keyword>
<dbReference type="SMART" id="SM00382">
    <property type="entry name" value="AAA"/>
    <property type="match status" value="1"/>
</dbReference>
<evidence type="ECO:0000256" key="3">
    <source>
        <dbReference type="ARBA" id="ARBA00022840"/>
    </source>
</evidence>
<keyword evidence="1" id="KW-0813">Transport</keyword>
<evidence type="ECO:0000259" key="5">
    <source>
        <dbReference type="PROSITE" id="PS50893"/>
    </source>
</evidence>
<dbReference type="InterPro" id="IPR017871">
    <property type="entry name" value="ABC_transporter-like_CS"/>
</dbReference>
<evidence type="ECO:0000256" key="4">
    <source>
        <dbReference type="ARBA" id="ARBA00022967"/>
    </source>
</evidence>
<proteinExistence type="predicted"/>
<keyword evidence="7" id="KW-1185">Reference proteome</keyword>
<dbReference type="InterPro" id="IPR003439">
    <property type="entry name" value="ABC_transporter-like_ATP-bd"/>
</dbReference>
<sequence length="491" mass="54290">MLQLKDVSGGYGETWVVKNISFHIRQGEIFSIVGPNGSGKSTLLKFIYGALPYDQGEIYVDGRPLHEYSQKELAKKVAVLPQHSTSAFSYTVRQIVSLGRYPHQKGWFHQETVEDEKIIEEAMKDTGVYEFQDQTMDALSGGEKQRVLLARALAQEPLILLLDEPTNHLDISYQISLLNTLKKWTKTKKLTVLAVLHDLNMAAMYSDRVLLLKDGEKKALDKPAYVMNKPLLEEVYRTELFRKEHPIVPTPLITLVPSMSSSHSSSPIDALQVTTGEDYVHIRSPFYWKTLSSAVIGAGFGWHRHFINRHVDKHYNADDPASEYRTYLKKLQIDIADTAGMMTAAQLDGGKMKRRVDEDGAVLVYATAGTGNAVDASLAYEKTSLPVTIGTINIWIFIQGSLTEAAFAQVLMTATEAKAKAMMDKGVVDPDTKTIATGTSTDSVLVAASGDDPTHEYGGTISPLGKKVAKAVYDAVSETLTNDEIRQKETT</sequence>
<evidence type="ECO:0000313" key="6">
    <source>
        <dbReference type="EMBL" id="MFC5628987.1"/>
    </source>
</evidence>
<protein>
    <submittedName>
        <fullName evidence="6">Adenosylcobinamide amidohydrolase</fullName>
    </submittedName>
</protein>
<dbReference type="Pfam" id="PF01955">
    <property type="entry name" value="CbiZ"/>
    <property type="match status" value="1"/>
</dbReference>
<dbReference type="InterPro" id="IPR002808">
    <property type="entry name" value="AdoCbi_amidolase"/>
</dbReference>
<keyword evidence="3" id="KW-0067">ATP-binding</keyword>
<accession>A0ABW0U6B3</accession>
<comment type="caution">
    <text evidence="6">The sequence shown here is derived from an EMBL/GenBank/DDBJ whole genome shotgun (WGS) entry which is preliminary data.</text>
</comment>
<dbReference type="Pfam" id="PF00005">
    <property type="entry name" value="ABC_tran"/>
    <property type="match status" value="1"/>
</dbReference>
<dbReference type="PROSITE" id="PS50893">
    <property type="entry name" value="ABC_TRANSPORTER_2"/>
    <property type="match status" value="1"/>
</dbReference>
<dbReference type="PROSITE" id="PS00211">
    <property type="entry name" value="ABC_TRANSPORTER_1"/>
    <property type="match status" value="1"/>
</dbReference>
<dbReference type="InterPro" id="IPR027417">
    <property type="entry name" value="P-loop_NTPase"/>
</dbReference>
<reference evidence="7" key="1">
    <citation type="journal article" date="2019" name="Int. J. Syst. Evol. Microbiol.">
        <title>The Global Catalogue of Microorganisms (GCM) 10K type strain sequencing project: providing services to taxonomists for standard genome sequencing and annotation.</title>
        <authorList>
            <consortium name="The Broad Institute Genomics Platform"/>
            <consortium name="The Broad Institute Genome Sequencing Center for Infectious Disease"/>
            <person name="Wu L."/>
            <person name="Ma J."/>
        </authorList>
    </citation>
    <scope>NUCLEOTIDE SEQUENCE [LARGE SCALE GENOMIC DNA]</scope>
    <source>
        <strain evidence="7">CGMCC 1.15790</strain>
    </source>
</reference>
<dbReference type="CDD" id="cd03214">
    <property type="entry name" value="ABC_Iron-Siderophores_B12_Hemin"/>
    <property type="match status" value="1"/>
</dbReference>
<dbReference type="PANTHER" id="PTHR42794:SF1">
    <property type="entry name" value="HEMIN IMPORT ATP-BINDING PROTEIN HMUV"/>
    <property type="match status" value="1"/>
</dbReference>
<dbReference type="RefSeq" id="WP_270895472.1">
    <property type="nucleotide sequence ID" value="NZ_JBHSPF010000045.1"/>
</dbReference>
<dbReference type="SUPFAM" id="SSF52540">
    <property type="entry name" value="P-loop containing nucleoside triphosphate hydrolases"/>
    <property type="match status" value="1"/>
</dbReference>
<evidence type="ECO:0000313" key="7">
    <source>
        <dbReference type="Proteomes" id="UP001596143"/>
    </source>
</evidence>
<keyword evidence="2" id="KW-0547">Nucleotide-binding</keyword>
<evidence type="ECO:0000256" key="2">
    <source>
        <dbReference type="ARBA" id="ARBA00022741"/>
    </source>
</evidence>
<dbReference type="Proteomes" id="UP001596143">
    <property type="component" value="Unassembled WGS sequence"/>
</dbReference>